<reference evidence="2 3" key="1">
    <citation type="submission" date="2019-09" db="EMBL/GenBank/DDBJ databases">
        <title>Actinomadura physcomitrii sp. nov., a novel actinomycete isolated from moss [Physcomitrium sphaericum (Ludw) Fuernr].</title>
        <authorList>
            <person name="Zhuang X."/>
            <person name="Liu C."/>
        </authorList>
    </citation>
    <scope>NUCLEOTIDE SEQUENCE [LARGE SCALE GENOMIC DNA]</scope>
    <source>
        <strain evidence="2 3">HMC1</strain>
    </source>
</reference>
<evidence type="ECO:0008006" key="4">
    <source>
        <dbReference type="Google" id="ProtNLM"/>
    </source>
</evidence>
<protein>
    <recommendedName>
        <fullName evidence="4">DUF748 domain-containing protein</fullName>
    </recommendedName>
</protein>
<proteinExistence type="predicted"/>
<feature type="region of interest" description="Disordered" evidence="1">
    <location>
        <begin position="310"/>
        <end position="344"/>
    </location>
</feature>
<sequence length="344" mass="35322">MNTATKLGAFALGLAAVFGGAVGVGEIVGPVGATAETGGPDGGQSNGQAGGHAAHGGDTKSTSTETETETAAVPFPGGLQISQDGYTLAPQTTTIKPGEQTDFRFTVNGPDGKPVSRFETLHGKKIHFILARRDLSGFQHLHPTEAGGGVWSVPVKVPKAGAYRFFTDVQPTGAKKQLTLGADLTAPGDYTPTVLPKVEQTAKVDGYEVKLAGTLVPGKTSKLTLSVSKAGQPISDLQPYLEAYGHLVALRAGDLAYLHVHPDGEPGDGKTKPGPDITFYAEVPSSGAYRLYLDFQHAGKVRTAEFTAVAGTAPEAQAPAPSQAPSQAPGDQGGGHNDDGHTHG</sequence>
<dbReference type="OrthoDB" id="128043at2"/>
<keyword evidence="3" id="KW-1185">Reference proteome</keyword>
<organism evidence="2 3">
    <name type="scientific">Actinomadura rudentiformis</name>
    <dbReference type="NCBI Taxonomy" id="359158"/>
    <lineage>
        <taxon>Bacteria</taxon>
        <taxon>Bacillati</taxon>
        <taxon>Actinomycetota</taxon>
        <taxon>Actinomycetes</taxon>
        <taxon>Streptosporangiales</taxon>
        <taxon>Thermomonosporaceae</taxon>
        <taxon>Actinomadura</taxon>
    </lineage>
</organism>
<feature type="region of interest" description="Disordered" evidence="1">
    <location>
        <begin position="35"/>
        <end position="79"/>
    </location>
</feature>
<dbReference type="EMBL" id="WBMT01000015">
    <property type="protein sequence ID" value="KAB2344770.1"/>
    <property type="molecule type" value="Genomic_DNA"/>
</dbReference>
<feature type="compositionally biased region" description="Low complexity" evidence="1">
    <location>
        <begin position="313"/>
        <end position="330"/>
    </location>
</feature>
<feature type="compositionally biased region" description="Gly residues" evidence="1">
    <location>
        <begin position="39"/>
        <end position="54"/>
    </location>
</feature>
<name>A0A6H9YFG5_9ACTN</name>
<comment type="caution">
    <text evidence="2">The sequence shown here is derived from an EMBL/GenBank/DDBJ whole genome shotgun (WGS) entry which is preliminary data.</text>
</comment>
<evidence type="ECO:0000313" key="2">
    <source>
        <dbReference type="EMBL" id="KAB2344770.1"/>
    </source>
</evidence>
<dbReference type="RefSeq" id="WP_151565138.1">
    <property type="nucleotide sequence ID" value="NZ_WBMT01000015.1"/>
</dbReference>
<dbReference type="AlphaFoldDB" id="A0A6H9YFG5"/>
<dbReference type="Proteomes" id="UP000468735">
    <property type="component" value="Unassembled WGS sequence"/>
</dbReference>
<evidence type="ECO:0000256" key="1">
    <source>
        <dbReference type="SAM" id="MobiDB-lite"/>
    </source>
</evidence>
<gene>
    <name evidence="2" type="ORF">F8566_29650</name>
</gene>
<accession>A0A6H9YFG5</accession>
<evidence type="ECO:0000313" key="3">
    <source>
        <dbReference type="Proteomes" id="UP000468735"/>
    </source>
</evidence>